<name>A0ABR2VPV0_9FUNG</name>
<feature type="region of interest" description="Disordered" evidence="1">
    <location>
        <begin position="81"/>
        <end position="128"/>
    </location>
</feature>
<feature type="compositionally biased region" description="Low complexity" evidence="1">
    <location>
        <begin position="119"/>
        <end position="128"/>
    </location>
</feature>
<feature type="compositionally biased region" description="Polar residues" evidence="1">
    <location>
        <begin position="1"/>
        <end position="12"/>
    </location>
</feature>
<dbReference type="Proteomes" id="UP001479436">
    <property type="component" value="Unassembled WGS sequence"/>
</dbReference>
<comment type="caution">
    <text evidence="2">The sequence shown here is derived from an EMBL/GenBank/DDBJ whole genome shotgun (WGS) entry which is preliminary data.</text>
</comment>
<organism evidence="2 3">
    <name type="scientific">Basidiobolus ranarum</name>
    <dbReference type="NCBI Taxonomy" id="34480"/>
    <lineage>
        <taxon>Eukaryota</taxon>
        <taxon>Fungi</taxon>
        <taxon>Fungi incertae sedis</taxon>
        <taxon>Zoopagomycota</taxon>
        <taxon>Entomophthoromycotina</taxon>
        <taxon>Basidiobolomycetes</taxon>
        <taxon>Basidiobolales</taxon>
        <taxon>Basidiobolaceae</taxon>
        <taxon>Basidiobolus</taxon>
    </lineage>
</organism>
<proteinExistence type="predicted"/>
<sequence length="148" mass="16021">MSSMEVTPSSITMEARTHHSRHSNSEHDSCWGHCNGLAQCLEKCDEQVQGIGECKANCNFTDPVNGARCIQNCRENHIFQSPVQTTTPPKTELSSRSENTPVKTATPTGSESTATSARPSVNTPNSSTTSSISVFLFIVTTFVSINIQ</sequence>
<feature type="compositionally biased region" description="Polar residues" evidence="1">
    <location>
        <begin position="81"/>
        <end position="118"/>
    </location>
</feature>
<protein>
    <submittedName>
        <fullName evidence="2">Uncharacterized protein</fullName>
    </submittedName>
</protein>
<dbReference type="EMBL" id="JASJQH010008715">
    <property type="protein sequence ID" value="KAK9687102.1"/>
    <property type="molecule type" value="Genomic_DNA"/>
</dbReference>
<reference evidence="2 3" key="1">
    <citation type="submission" date="2023-04" db="EMBL/GenBank/DDBJ databases">
        <title>Genome of Basidiobolus ranarum AG-B5.</title>
        <authorList>
            <person name="Stajich J.E."/>
            <person name="Carter-House D."/>
            <person name="Gryganskyi A."/>
        </authorList>
    </citation>
    <scope>NUCLEOTIDE SEQUENCE [LARGE SCALE GENOMIC DNA]</scope>
    <source>
        <strain evidence="2 3">AG-B5</strain>
    </source>
</reference>
<keyword evidence="3" id="KW-1185">Reference proteome</keyword>
<evidence type="ECO:0000256" key="1">
    <source>
        <dbReference type="SAM" id="MobiDB-lite"/>
    </source>
</evidence>
<evidence type="ECO:0000313" key="2">
    <source>
        <dbReference type="EMBL" id="KAK9687102.1"/>
    </source>
</evidence>
<gene>
    <name evidence="2" type="ORF">K7432_014913</name>
</gene>
<feature type="region of interest" description="Disordered" evidence="1">
    <location>
        <begin position="1"/>
        <end position="24"/>
    </location>
</feature>
<accession>A0ABR2VPV0</accession>
<evidence type="ECO:0000313" key="3">
    <source>
        <dbReference type="Proteomes" id="UP001479436"/>
    </source>
</evidence>